<dbReference type="SMART" id="SM00897">
    <property type="entry name" value="FIST"/>
    <property type="match status" value="1"/>
</dbReference>
<dbReference type="PANTHER" id="PTHR14939">
    <property type="entry name" value="F-BOX ONLY PROTEIN 22"/>
    <property type="match status" value="1"/>
</dbReference>
<dbReference type="PIRSF" id="PIRSF018953">
    <property type="entry name" value="UCP018953"/>
    <property type="match status" value="1"/>
</dbReference>
<feature type="domain" description="FIST C-domain" evidence="7">
    <location>
        <begin position="196"/>
        <end position="364"/>
    </location>
</feature>
<comment type="caution">
    <text evidence="8">The sequence shown here is derived from an EMBL/GenBank/DDBJ whole genome shotgun (WGS) entry which is preliminary data.</text>
</comment>
<keyword evidence="4" id="KW-1133">Transmembrane helix</keyword>
<proteinExistence type="predicted"/>
<dbReference type="PANTHER" id="PTHR14939:SF5">
    <property type="entry name" value="F-BOX ONLY PROTEIN 22"/>
    <property type="match status" value="1"/>
</dbReference>
<dbReference type="InterPro" id="IPR016741">
    <property type="entry name" value="UCP018953"/>
</dbReference>
<keyword evidence="2" id="KW-1003">Cell membrane</keyword>
<evidence type="ECO:0000256" key="1">
    <source>
        <dbReference type="ARBA" id="ARBA00004651"/>
    </source>
</evidence>
<name>A0A839HLR9_9BURK</name>
<evidence type="ECO:0000313" key="9">
    <source>
        <dbReference type="Proteomes" id="UP000586093"/>
    </source>
</evidence>
<evidence type="ECO:0000256" key="5">
    <source>
        <dbReference type="ARBA" id="ARBA00023136"/>
    </source>
</evidence>
<evidence type="ECO:0000313" key="8">
    <source>
        <dbReference type="EMBL" id="MBB1162906.1"/>
    </source>
</evidence>
<dbReference type="InterPro" id="IPR013702">
    <property type="entry name" value="FIST_domain_N"/>
</dbReference>
<evidence type="ECO:0000256" key="3">
    <source>
        <dbReference type="ARBA" id="ARBA00022692"/>
    </source>
</evidence>
<keyword evidence="5" id="KW-0472">Membrane</keyword>
<dbReference type="Proteomes" id="UP000586093">
    <property type="component" value="Unassembled WGS sequence"/>
</dbReference>
<keyword evidence="3" id="KW-0812">Transmembrane</keyword>
<keyword evidence="9" id="KW-1185">Reference proteome</keyword>
<feature type="domain" description="FIST" evidence="6">
    <location>
        <begin position="17"/>
        <end position="195"/>
    </location>
</feature>
<evidence type="ECO:0000256" key="2">
    <source>
        <dbReference type="ARBA" id="ARBA00022475"/>
    </source>
</evidence>
<gene>
    <name evidence="8" type="ORF">H4F90_13055</name>
</gene>
<protein>
    <submittedName>
        <fullName evidence="8">FIST C-terminal domain-containing protein</fullName>
    </submittedName>
</protein>
<accession>A0A839HLR9</accession>
<evidence type="ECO:0000256" key="4">
    <source>
        <dbReference type="ARBA" id="ARBA00022989"/>
    </source>
</evidence>
<dbReference type="GO" id="GO:0005886">
    <property type="term" value="C:plasma membrane"/>
    <property type="evidence" value="ECO:0007669"/>
    <property type="project" value="UniProtKB-SubCell"/>
</dbReference>
<dbReference type="AlphaFoldDB" id="A0A839HLR9"/>
<evidence type="ECO:0000259" key="6">
    <source>
        <dbReference type="SMART" id="SM00897"/>
    </source>
</evidence>
<dbReference type="Pfam" id="PF08495">
    <property type="entry name" value="FIST"/>
    <property type="match status" value="1"/>
</dbReference>
<dbReference type="InterPro" id="IPR019494">
    <property type="entry name" value="FIST_C"/>
</dbReference>
<sequence>MALGLALAQLEAQAPAAPTLGWCYLAEAHAAQAEAVLAALARQWPGVAWVGASAAGLCAGGVEYFDEPALVLMLCDLPRAHFRVFSGRQPLPPAEVFPAHVAQVHADPATPDLDELIKELSQRMASGYLFGGLASARSRALSFADGVCAGGLSGVAFDAEIALVSRVSQGCQPLGRIHRIDEAERQIVYRLDGEPALDVLLRELGLDENRPREMLGRLRQTLVALGDDGARSARRGGLFGPDERVRHLVGLDPARRAIAVAEAVEPGQTLSFCRRDADAARRDLLRLGAEIRSTLEPEELPLDGSPAPGGRRMVAALYASCTGRGGAHFGAPSAEMELLRHALGGEAEALPLAGFFAAGEIGHHHLYGYTGVLTVFTAPA</sequence>
<dbReference type="Pfam" id="PF10442">
    <property type="entry name" value="FIST_C"/>
    <property type="match status" value="1"/>
</dbReference>
<comment type="subcellular location">
    <subcellularLocation>
        <location evidence="1">Cell membrane</location>
        <topology evidence="1">Multi-pass membrane protein</topology>
    </subcellularLocation>
</comment>
<dbReference type="SMART" id="SM01204">
    <property type="entry name" value="FIST_C"/>
    <property type="match status" value="1"/>
</dbReference>
<dbReference type="EMBL" id="JACIVI010000005">
    <property type="protein sequence ID" value="MBB1162906.1"/>
    <property type="molecule type" value="Genomic_DNA"/>
</dbReference>
<organism evidence="8 9">
    <name type="scientific">Aquariibacter albus</name>
    <dbReference type="NCBI Taxonomy" id="2759899"/>
    <lineage>
        <taxon>Bacteria</taxon>
        <taxon>Pseudomonadati</taxon>
        <taxon>Pseudomonadota</taxon>
        <taxon>Betaproteobacteria</taxon>
        <taxon>Burkholderiales</taxon>
        <taxon>Sphaerotilaceae</taxon>
        <taxon>Aquariibacter</taxon>
    </lineage>
</organism>
<reference evidence="8 9" key="1">
    <citation type="submission" date="2020-08" db="EMBL/GenBank/DDBJ databases">
        <title>Aquariorum lacteus gen. nov., sp. nov., a new member of the family Comamonadaceae, isolated from freshwater aquarium.</title>
        <authorList>
            <person name="Chun S.-J."/>
        </authorList>
    </citation>
    <scope>NUCLEOTIDE SEQUENCE [LARGE SCALE GENOMIC DNA]</scope>
    <source>
        <strain evidence="8 9">SJAQ100</strain>
    </source>
</reference>
<evidence type="ECO:0000259" key="7">
    <source>
        <dbReference type="SMART" id="SM01204"/>
    </source>
</evidence>